<keyword evidence="3" id="KW-1185">Reference proteome</keyword>
<evidence type="ECO:0000256" key="1">
    <source>
        <dbReference type="SAM" id="MobiDB-lite"/>
    </source>
</evidence>
<accession>A0A3S5A197</accession>
<comment type="caution">
    <text evidence="2">The sequence shown here is derived from an EMBL/GenBank/DDBJ whole genome shotgun (WGS) entry which is preliminary data.</text>
</comment>
<gene>
    <name evidence="2" type="ORF">PXEA_LOCUS5648</name>
</gene>
<sequence>MFYTLPQAFNTAYAPASLPYCSVINWYSYLRNELILCPSYRRAASCYVSAFTLTSLIQADIRYTRMEETRAKLEATYAEIDRLRVQLQLASEVIASGSPETRKWGNNPSRESTAGSRRRDARRIETLSQAIKRLEAMRQSLAEQNKDLLEQLKQAGQRQQAAELNRDEIVLSAHSVSEPAMTIGQFMKKY</sequence>
<dbReference type="EMBL" id="CAAALY010014099">
    <property type="protein sequence ID" value="VEL12208.1"/>
    <property type="molecule type" value="Genomic_DNA"/>
</dbReference>
<proteinExistence type="predicted"/>
<dbReference type="AlphaFoldDB" id="A0A3S5A197"/>
<evidence type="ECO:0000313" key="3">
    <source>
        <dbReference type="Proteomes" id="UP000784294"/>
    </source>
</evidence>
<reference evidence="2" key="1">
    <citation type="submission" date="2018-11" db="EMBL/GenBank/DDBJ databases">
        <authorList>
            <consortium name="Pathogen Informatics"/>
        </authorList>
    </citation>
    <scope>NUCLEOTIDE SEQUENCE</scope>
</reference>
<name>A0A3S5A197_9PLAT</name>
<feature type="region of interest" description="Disordered" evidence="1">
    <location>
        <begin position="98"/>
        <end position="122"/>
    </location>
</feature>
<protein>
    <submittedName>
        <fullName evidence="2">Uncharacterized protein</fullName>
    </submittedName>
</protein>
<dbReference type="Proteomes" id="UP000784294">
    <property type="component" value="Unassembled WGS sequence"/>
</dbReference>
<organism evidence="2 3">
    <name type="scientific">Protopolystoma xenopodis</name>
    <dbReference type="NCBI Taxonomy" id="117903"/>
    <lineage>
        <taxon>Eukaryota</taxon>
        <taxon>Metazoa</taxon>
        <taxon>Spiralia</taxon>
        <taxon>Lophotrochozoa</taxon>
        <taxon>Platyhelminthes</taxon>
        <taxon>Monogenea</taxon>
        <taxon>Polyopisthocotylea</taxon>
        <taxon>Polystomatidea</taxon>
        <taxon>Polystomatidae</taxon>
        <taxon>Protopolystoma</taxon>
    </lineage>
</organism>
<evidence type="ECO:0000313" key="2">
    <source>
        <dbReference type="EMBL" id="VEL12208.1"/>
    </source>
</evidence>
<feature type="compositionally biased region" description="Polar residues" evidence="1">
    <location>
        <begin position="104"/>
        <end position="115"/>
    </location>
</feature>